<protein>
    <submittedName>
        <fullName evidence="1">Uncharacterized protein</fullName>
    </submittedName>
</protein>
<gene>
    <name evidence="1" type="ORF">18C_00004</name>
</gene>
<name>A0A7G5B9U9_9CAUD</name>
<sequence>MNRDLFDAKPELHRMQDAMARNIAKLKNKDAKRAQVSILCRSLVAMMKARRPHSFHSRSHLR</sequence>
<keyword evidence="2" id="KW-1185">Reference proteome</keyword>
<accession>A0A7G5B9U9</accession>
<evidence type="ECO:0000313" key="1">
    <source>
        <dbReference type="EMBL" id="QMV33072.1"/>
    </source>
</evidence>
<dbReference type="Proteomes" id="UP000515649">
    <property type="component" value="Segment"/>
</dbReference>
<reference evidence="1 2" key="1">
    <citation type="submission" date="2020-07" db="EMBL/GenBank/DDBJ databases">
        <title>Ralstonia phages.</title>
        <authorList>
            <person name="Trotereau A."/>
            <person name="Boyer C."/>
            <person name="Torres-Barcelo C."/>
        </authorList>
    </citation>
    <scope>NUCLEOTIDE SEQUENCE [LARGE SCALE GENOMIC DNA]</scope>
</reference>
<organism evidence="1 2">
    <name type="scientific">Ralstonia phage Firinga</name>
    <dbReference type="NCBI Taxonomy" id="2759725"/>
    <lineage>
        <taxon>Viruses</taxon>
        <taxon>Duplodnaviria</taxon>
        <taxon>Heunggongvirae</taxon>
        <taxon>Uroviricota</taxon>
        <taxon>Caudoviricetes</taxon>
        <taxon>Firingavirus</taxon>
        <taxon>Firingavirus firinga</taxon>
    </lineage>
</organism>
<evidence type="ECO:0000313" key="2">
    <source>
        <dbReference type="Proteomes" id="UP000515649"/>
    </source>
</evidence>
<proteinExistence type="predicted"/>
<dbReference type="EMBL" id="MT740737">
    <property type="protein sequence ID" value="QMV33072.1"/>
    <property type="molecule type" value="Genomic_DNA"/>
</dbReference>